<dbReference type="AlphaFoldDB" id="A0A640S5G2"/>
<evidence type="ECO:0000313" key="3">
    <source>
        <dbReference type="Proteomes" id="UP000435837"/>
    </source>
</evidence>
<dbReference type="Proteomes" id="UP000435837">
    <property type="component" value="Unassembled WGS sequence"/>
</dbReference>
<feature type="region of interest" description="Disordered" evidence="1">
    <location>
        <begin position="1"/>
        <end position="26"/>
    </location>
</feature>
<proteinExistence type="predicted"/>
<dbReference type="EMBL" id="BLIN01000003">
    <property type="protein sequence ID" value="GFE06054.1"/>
    <property type="molecule type" value="Genomic_DNA"/>
</dbReference>
<gene>
    <name evidence="2" type="ORF">Scani_23220</name>
</gene>
<comment type="caution">
    <text evidence="2">The sequence shown here is derived from an EMBL/GenBank/DDBJ whole genome shotgun (WGS) entry which is preliminary data.</text>
</comment>
<sequence>MQRRGGCATAGWAERREPDLLTGGRRAGRADHAGKFGPYQCAGAPIVSACGAAGTGREKRVRAGTGKGLYA</sequence>
<accession>A0A640S5G2</accession>
<evidence type="ECO:0000313" key="2">
    <source>
        <dbReference type="EMBL" id="GFE06054.1"/>
    </source>
</evidence>
<evidence type="ECO:0000256" key="1">
    <source>
        <dbReference type="SAM" id="MobiDB-lite"/>
    </source>
</evidence>
<reference evidence="2 3" key="1">
    <citation type="submission" date="2019-12" db="EMBL/GenBank/DDBJ databases">
        <title>Whole genome shotgun sequence of Streptomyces caniferus NBRC 15389.</title>
        <authorList>
            <person name="Ichikawa N."/>
            <person name="Kimura A."/>
            <person name="Kitahashi Y."/>
            <person name="Komaki H."/>
            <person name="Tamura T."/>
        </authorList>
    </citation>
    <scope>NUCLEOTIDE SEQUENCE [LARGE SCALE GENOMIC DNA]</scope>
    <source>
        <strain evidence="2 3">NBRC 15389</strain>
    </source>
</reference>
<organism evidence="2 3">
    <name type="scientific">Streptomyces caniferus</name>
    <dbReference type="NCBI Taxonomy" id="285557"/>
    <lineage>
        <taxon>Bacteria</taxon>
        <taxon>Bacillati</taxon>
        <taxon>Actinomycetota</taxon>
        <taxon>Actinomycetes</taxon>
        <taxon>Kitasatosporales</taxon>
        <taxon>Streptomycetaceae</taxon>
        <taxon>Streptomyces</taxon>
    </lineage>
</organism>
<protein>
    <submittedName>
        <fullName evidence="2">Uncharacterized protein</fullName>
    </submittedName>
</protein>
<name>A0A640S5G2_9ACTN</name>